<gene>
    <name evidence="2" type="ORF">MTTB_14710</name>
</gene>
<dbReference type="Pfam" id="PF12800">
    <property type="entry name" value="Fer4_4"/>
    <property type="match status" value="1"/>
</dbReference>
<dbReference type="Gene3D" id="3.30.70.20">
    <property type="match status" value="1"/>
</dbReference>
<dbReference type="PROSITE" id="PS00198">
    <property type="entry name" value="4FE4S_FER_1"/>
    <property type="match status" value="1"/>
</dbReference>
<evidence type="ECO:0000313" key="3">
    <source>
        <dbReference type="Proteomes" id="UP000831817"/>
    </source>
</evidence>
<dbReference type="InterPro" id="IPR017900">
    <property type="entry name" value="4Fe4S_Fe_S_CS"/>
</dbReference>
<protein>
    <recommendedName>
        <fullName evidence="1">4Fe-4S ferredoxin-type domain-containing protein</fullName>
    </recommendedName>
</protein>
<dbReference type="Pfam" id="PF00037">
    <property type="entry name" value="Fer4"/>
    <property type="match status" value="1"/>
</dbReference>
<dbReference type="PROSITE" id="PS51379">
    <property type="entry name" value="4FE4S_FER_2"/>
    <property type="match status" value="2"/>
</dbReference>
<name>A0ABN6PCW3_9EURY</name>
<dbReference type="InterPro" id="IPR017896">
    <property type="entry name" value="4Fe4S_Fe-S-bd"/>
</dbReference>
<dbReference type="RefSeq" id="WP_248564391.1">
    <property type="nucleotide sequence ID" value="NZ_AP025698.1"/>
</dbReference>
<organism evidence="2 3">
    <name type="scientific">Methanothermobacter tenebrarum</name>
    <dbReference type="NCBI Taxonomy" id="680118"/>
    <lineage>
        <taxon>Archaea</taxon>
        <taxon>Methanobacteriati</taxon>
        <taxon>Methanobacteriota</taxon>
        <taxon>Methanomada group</taxon>
        <taxon>Methanobacteria</taxon>
        <taxon>Methanobacteriales</taxon>
        <taxon>Methanobacteriaceae</taxon>
        <taxon>Methanothermobacter</taxon>
    </lineage>
</organism>
<feature type="domain" description="4Fe-4S ferredoxin-type" evidence="1">
    <location>
        <begin position="1"/>
        <end position="24"/>
    </location>
</feature>
<feature type="domain" description="4Fe-4S ferredoxin-type" evidence="1">
    <location>
        <begin position="25"/>
        <end position="54"/>
    </location>
</feature>
<dbReference type="SUPFAM" id="SSF54862">
    <property type="entry name" value="4Fe-4S ferredoxins"/>
    <property type="match status" value="1"/>
</dbReference>
<keyword evidence="3" id="KW-1185">Reference proteome</keyword>
<reference evidence="2 3" key="1">
    <citation type="submission" date="2022-04" db="EMBL/GenBank/DDBJ databases">
        <title>Complete genome of Methanothermobacter tenebrarum strain RMAS.</title>
        <authorList>
            <person name="Nakamura K."/>
            <person name="Oshima K."/>
            <person name="Hattori M."/>
            <person name="Kamagata Y."/>
            <person name="Takamizawa K."/>
        </authorList>
    </citation>
    <scope>NUCLEOTIDE SEQUENCE [LARGE SCALE GENOMIC DNA]</scope>
    <source>
        <strain evidence="2 3">RMAS</strain>
    </source>
</reference>
<evidence type="ECO:0000313" key="2">
    <source>
        <dbReference type="EMBL" id="BDH80092.1"/>
    </source>
</evidence>
<dbReference type="GeneID" id="71966003"/>
<accession>A0ABN6PCW3</accession>
<dbReference type="EMBL" id="AP025698">
    <property type="protein sequence ID" value="BDH80092.1"/>
    <property type="molecule type" value="Genomic_DNA"/>
</dbReference>
<proteinExistence type="predicted"/>
<evidence type="ECO:0000259" key="1">
    <source>
        <dbReference type="PROSITE" id="PS51379"/>
    </source>
</evidence>
<dbReference type="Proteomes" id="UP000831817">
    <property type="component" value="Chromosome"/>
</dbReference>
<sequence>MRLLDKCRCCGACVNVCPYDILELEKIVIINGECKECGTCSIVCPVNAIQRGGADHKI</sequence>